<protein>
    <submittedName>
        <fullName evidence="1">Uncharacterized protein</fullName>
    </submittedName>
</protein>
<dbReference type="Proteomes" id="UP000712281">
    <property type="component" value="Unassembled WGS sequence"/>
</dbReference>
<dbReference type="AlphaFoldDB" id="A0A8S9H4B6"/>
<evidence type="ECO:0000313" key="2">
    <source>
        <dbReference type="Proteomes" id="UP000712281"/>
    </source>
</evidence>
<reference evidence="1" key="1">
    <citation type="submission" date="2019-12" db="EMBL/GenBank/DDBJ databases">
        <title>Genome sequencing and annotation of Brassica cretica.</title>
        <authorList>
            <person name="Studholme D.J."/>
            <person name="Sarris P.F."/>
        </authorList>
    </citation>
    <scope>NUCLEOTIDE SEQUENCE</scope>
    <source>
        <strain evidence="1">PFS-001/15</strain>
        <tissue evidence="1">Leaf</tissue>
    </source>
</reference>
<dbReference type="EMBL" id="QGKW02001988">
    <property type="protein sequence ID" value="KAF2553831.1"/>
    <property type="molecule type" value="Genomic_DNA"/>
</dbReference>
<sequence length="80" mass="9197">MTISMAILSSRWVSSTKQRWLSRWVSATKGNGKGFLIDQAKRGPLSLSVANGKEEWYWHDPWLIYRREVGTEPLSLSDKT</sequence>
<proteinExistence type="predicted"/>
<organism evidence="1 2">
    <name type="scientific">Brassica cretica</name>
    <name type="common">Mustard</name>
    <dbReference type="NCBI Taxonomy" id="69181"/>
    <lineage>
        <taxon>Eukaryota</taxon>
        <taxon>Viridiplantae</taxon>
        <taxon>Streptophyta</taxon>
        <taxon>Embryophyta</taxon>
        <taxon>Tracheophyta</taxon>
        <taxon>Spermatophyta</taxon>
        <taxon>Magnoliopsida</taxon>
        <taxon>eudicotyledons</taxon>
        <taxon>Gunneridae</taxon>
        <taxon>Pentapetalae</taxon>
        <taxon>rosids</taxon>
        <taxon>malvids</taxon>
        <taxon>Brassicales</taxon>
        <taxon>Brassicaceae</taxon>
        <taxon>Brassiceae</taxon>
        <taxon>Brassica</taxon>
    </lineage>
</organism>
<accession>A0A8S9H4B6</accession>
<name>A0A8S9H4B6_BRACR</name>
<evidence type="ECO:0000313" key="1">
    <source>
        <dbReference type="EMBL" id="KAF2553831.1"/>
    </source>
</evidence>
<gene>
    <name evidence="1" type="ORF">F2Q68_00035577</name>
</gene>
<comment type="caution">
    <text evidence="1">The sequence shown here is derived from an EMBL/GenBank/DDBJ whole genome shotgun (WGS) entry which is preliminary data.</text>
</comment>